<dbReference type="InterPro" id="IPR004516">
    <property type="entry name" value="HisRS/HisZ"/>
</dbReference>
<evidence type="ECO:0000256" key="2">
    <source>
        <dbReference type="ARBA" id="ARBA00011738"/>
    </source>
</evidence>
<evidence type="ECO:0000313" key="12">
    <source>
        <dbReference type="EMBL" id="AFM11009.1"/>
    </source>
</evidence>
<evidence type="ECO:0000256" key="8">
    <source>
        <dbReference type="ARBA" id="ARBA00047639"/>
    </source>
</evidence>
<dbReference type="HAMAP" id="MF_00127">
    <property type="entry name" value="His_tRNA_synth"/>
    <property type="match status" value="1"/>
</dbReference>
<keyword evidence="3 9" id="KW-0436">Ligase</keyword>
<dbReference type="GO" id="GO:0004821">
    <property type="term" value="F:histidine-tRNA ligase activity"/>
    <property type="evidence" value="ECO:0007669"/>
    <property type="project" value="UniProtKB-UniRule"/>
</dbReference>
<dbReference type="InterPro" id="IPR041715">
    <property type="entry name" value="HisRS-like_core"/>
</dbReference>
<feature type="binding site" evidence="10">
    <location>
        <position position="130"/>
    </location>
    <ligand>
        <name>L-histidine</name>
        <dbReference type="ChEBI" id="CHEBI:57595"/>
    </ligand>
</feature>
<dbReference type="OrthoDB" id="9800814at2"/>
<accession>I4B152</accession>
<comment type="similarity">
    <text evidence="1 9">Belongs to the class-II aminoacyl-tRNA synthetase family.</text>
</comment>
<dbReference type="CDD" id="cd00773">
    <property type="entry name" value="HisRS-like_core"/>
    <property type="match status" value="1"/>
</dbReference>
<dbReference type="InterPro" id="IPR045864">
    <property type="entry name" value="aa-tRNA-synth_II/BPL/LPL"/>
</dbReference>
<feature type="binding site" evidence="10">
    <location>
        <begin position="82"/>
        <end position="84"/>
    </location>
    <ligand>
        <name>L-histidine</name>
        <dbReference type="ChEBI" id="CHEBI:57595"/>
    </ligand>
</feature>
<dbReference type="Proteomes" id="UP000006048">
    <property type="component" value="Chromosome"/>
</dbReference>
<dbReference type="KEGG" id="tpx:Turpa_0353"/>
<dbReference type="Pfam" id="PF03129">
    <property type="entry name" value="HGTP_anticodon"/>
    <property type="match status" value="1"/>
</dbReference>
<dbReference type="Gene3D" id="3.30.930.10">
    <property type="entry name" value="Bira Bifunctional Protein, Domain 2"/>
    <property type="match status" value="1"/>
</dbReference>
<comment type="subunit">
    <text evidence="2 9">Homodimer.</text>
</comment>
<reference evidence="12 13" key="1">
    <citation type="submission" date="2012-06" db="EMBL/GenBank/DDBJ databases">
        <title>The complete chromosome of genome of Turneriella parva DSM 21527.</title>
        <authorList>
            <consortium name="US DOE Joint Genome Institute (JGI-PGF)"/>
            <person name="Lucas S."/>
            <person name="Han J."/>
            <person name="Lapidus A."/>
            <person name="Bruce D."/>
            <person name="Goodwin L."/>
            <person name="Pitluck S."/>
            <person name="Peters L."/>
            <person name="Kyrpides N."/>
            <person name="Mavromatis K."/>
            <person name="Ivanova N."/>
            <person name="Mikhailova N."/>
            <person name="Chertkov O."/>
            <person name="Detter J.C."/>
            <person name="Tapia R."/>
            <person name="Han C."/>
            <person name="Land M."/>
            <person name="Hauser L."/>
            <person name="Markowitz V."/>
            <person name="Cheng J.-F."/>
            <person name="Hugenholtz P."/>
            <person name="Woyke T."/>
            <person name="Wu D."/>
            <person name="Gronow S."/>
            <person name="Wellnitz S."/>
            <person name="Brambilla E."/>
            <person name="Klenk H.-P."/>
            <person name="Eisen J.A."/>
        </authorList>
    </citation>
    <scope>NUCLEOTIDE SEQUENCE [LARGE SCALE GENOMIC DNA]</scope>
    <source>
        <strain evidence="13">ATCC BAA-1111 / DSM 21527 / NCTC 11395 / H</strain>
    </source>
</reference>
<evidence type="ECO:0000313" key="13">
    <source>
        <dbReference type="Proteomes" id="UP000006048"/>
    </source>
</evidence>
<dbReference type="PANTHER" id="PTHR43707">
    <property type="entry name" value="HISTIDYL-TRNA SYNTHETASE"/>
    <property type="match status" value="1"/>
</dbReference>
<evidence type="ECO:0000259" key="11">
    <source>
        <dbReference type="PROSITE" id="PS50862"/>
    </source>
</evidence>
<proteinExistence type="inferred from homology"/>
<comment type="catalytic activity">
    <reaction evidence="8 9">
        <text>tRNA(His) + L-histidine + ATP = L-histidyl-tRNA(His) + AMP + diphosphate + H(+)</text>
        <dbReference type="Rhea" id="RHEA:17313"/>
        <dbReference type="Rhea" id="RHEA-COMP:9665"/>
        <dbReference type="Rhea" id="RHEA-COMP:9689"/>
        <dbReference type="ChEBI" id="CHEBI:15378"/>
        <dbReference type="ChEBI" id="CHEBI:30616"/>
        <dbReference type="ChEBI" id="CHEBI:33019"/>
        <dbReference type="ChEBI" id="CHEBI:57595"/>
        <dbReference type="ChEBI" id="CHEBI:78442"/>
        <dbReference type="ChEBI" id="CHEBI:78527"/>
        <dbReference type="ChEBI" id="CHEBI:456215"/>
        <dbReference type="EC" id="6.1.1.21"/>
    </reaction>
</comment>
<keyword evidence="4 9" id="KW-0547">Nucleotide-binding</keyword>
<keyword evidence="7 9" id="KW-0030">Aminoacyl-tRNA synthetase</keyword>
<dbReference type="EMBL" id="CP002959">
    <property type="protein sequence ID" value="AFM11009.1"/>
    <property type="molecule type" value="Genomic_DNA"/>
</dbReference>
<evidence type="ECO:0000256" key="1">
    <source>
        <dbReference type="ARBA" id="ARBA00008226"/>
    </source>
</evidence>
<keyword evidence="5 9" id="KW-0067">ATP-binding</keyword>
<feature type="domain" description="Aminoacyl-transfer RNA synthetases class-II family profile" evidence="11">
    <location>
        <begin position="11"/>
        <end position="318"/>
    </location>
</feature>
<dbReference type="PANTHER" id="PTHR43707:SF1">
    <property type="entry name" value="HISTIDINE--TRNA LIGASE, MITOCHONDRIAL-RELATED"/>
    <property type="match status" value="1"/>
</dbReference>
<comment type="subcellular location">
    <subcellularLocation>
        <location evidence="9">Cytoplasm</location>
    </subcellularLocation>
</comment>
<keyword evidence="9" id="KW-0963">Cytoplasm</keyword>
<dbReference type="InterPro" id="IPR033656">
    <property type="entry name" value="HisRS_anticodon"/>
</dbReference>
<evidence type="ECO:0000256" key="6">
    <source>
        <dbReference type="ARBA" id="ARBA00022917"/>
    </source>
</evidence>
<keyword evidence="13" id="KW-1185">Reference proteome</keyword>
<dbReference type="InterPro" id="IPR015807">
    <property type="entry name" value="His-tRNA-ligase"/>
</dbReference>
<dbReference type="InterPro" id="IPR004154">
    <property type="entry name" value="Anticodon-bd"/>
</dbReference>
<organism evidence="12 13">
    <name type="scientific">Turneriella parva (strain ATCC BAA-1111 / DSM 21527 / NCTC 11395 / H)</name>
    <name type="common">Leptospira parva</name>
    <dbReference type="NCBI Taxonomy" id="869212"/>
    <lineage>
        <taxon>Bacteria</taxon>
        <taxon>Pseudomonadati</taxon>
        <taxon>Spirochaetota</taxon>
        <taxon>Spirochaetia</taxon>
        <taxon>Leptospirales</taxon>
        <taxon>Leptospiraceae</taxon>
        <taxon>Turneriella</taxon>
    </lineage>
</organism>
<sequence>MAQLSTQPYKGTRDFFPEDMRFREAMFSVMHRVVRSYGFDQIDAPIVEPVDLYLAKTSEEIVGQQIYSFKDRGDRLVAIRPEMTPTVARMVAQRFQQTPKPIRWYSIPNVWRYEQPGKGRLREHWQLNCDIFGAASEQLADLELLQLAVDLLRGYGASDAHFKIYLSHRAILNGVLGDELQLPQDKWANVARMMDKRAKVKPEAYAAMLEAEGVSAGQRANLDLFLNDKIDYLKARPQLGGASYIVELMQALENLGLGNYIEYDPAVVRGFDYYTGMVFEVFDTHPENRRSLFGGGRYNNLVGAFGKETLNAVGFGMGDVTLEDFLRTHRLLNDQPRQVELYIALLDEKLAAHALKLASQLRQRGKTCEVSLGAAKLGKQIQEAEKKQIARVIILGEDEVASSVYSVKTLATGEQQKLTLEQI</sequence>
<dbReference type="InterPro" id="IPR006195">
    <property type="entry name" value="aa-tRNA-synth_II"/>
</dbReference>
<feature type="binding site" evidence="10">
    <location>
        <position position="269"/>
    </location>
    <ligand>
        <name>L-histidine</name>
        <dbReference type="ChEBI" id="CHEBI:57595"/>
    </ligand>
</feature>
<dbReference type="Pfam" id="PF13393">
    <property type="entry name" value="tRNA-synt_His"/>
    <property type="match status" value="1"/>
</dbReference>
<dbReference type="NCBIfam" id="TIGR00442">
    <property type="entry name" value="hisS"/>
    <property type="match status" value="1"/>
</dbReference>
<dbReference type="GO" id="GO:0005737">
    <property type="term" value="C:cytoplasm"/>
    <property type="evidence" value="ECO:0007669"/>
    <property type="project" value="UniProtKB-SubCell"/>
</dbReference>
<dbReference type="CDD" id="cd00859">
    <property type="entry name" value="HisRS_anticodon"/>
    <property type="match status" value="1"/>
</dbReference>
<evidence type="ECO:0000256" key="9">
    <source>
        <dbReference type="HAMAP-Rule" id="MF_00127"/>
    </source>
</evidence>
<evidence type="ECO:0000256" key="4">
    <source>
        <dbReference type="ARBA" id="ARBA00022741"/>
    </source>
</evidence>
<dbReference type="EC" id="6.1.1.21" evidence="9"/>
<keyword evidence="6 9" id="KW-0648">Protein biosynthesis</keyword>
<dbReference type="SUPFAM" id="SSF52954">
    <property type="entry name" value="Class II aaRS ABD-related"/>
    <property type="match status" value="1"/>
</dbReference>
<gene>
    <name evidence="9" type="primary">hisS</name>
    <name evidence="12" type="ordered locus">Turpa_0353</name>
</gene>
<dbReference type="GO" id="GO:0005524">
    <property type="term" value="F:ATP binding"/>
    <property type="evidence" value="ECO:0007669"/>
    <property type="project" value="UniProtKB-UniRule"/>
</dbReference>
<dbReference type="PIRSF" id="PIRSF001549">
    <property type="entry name" value="His-tRNA_synth"/>
    <property type="match status" value="1"/>
</dbReference>
<evidence type="ECO:0000256" key="5">
    <source>
        <dbReference type="ARBA" id="ARBA00022840"/>
    </source>
</evidence>
<dbReference type="PATRIC" id="fig|869212.3.peg.321"/>
<evidence type="ECO:0000256" key="3">
    <source>
        <dbReference type="ARBA" id="ARBA00022598"/>
    </source>
</evidence>
<name>I4B152_TURPD</name>
<dbReference type="AlphaFoldDB" id="I4B152"/>
<dbReference type="SUPFAM" id="SSF55681">
    <property type="entry name" value="Class II aaRS and biotin synthetases"/>
    <property type="match status" value="1"/>
</dbReference>
<dbReference type="STRING" id="869212.Turpa_0353"/>
<dbReference type="Gene3D" id="3.40.50.800">
    <property type="entry name" value="Anticodon-binding domain"/>
    <property type="match status" value="1"/>
</dbReference>
<evidence type="ECO:0000256" key="7">
    <source>
        <dbReference type="ARBA" id="ARBA00023146"/>
    </source>
</evidence>
<feature type="binding site" evidence="10">
    <location>
        <position position="112"/>
    </location>
    <ligand>
        <name>L-histidine</name>
        <dbReference type="ChEBI" id="CHEBI:57595"/>
    </ligand>
</feature>
<feature type="binding site" evidence="10">
    <location>
        <position position="126"/>
    </location>
    <ligand>
        <name>L-histidine</name>
        <dbReference type="ChEBI" id="CHEBI:57595"/>
    </ligand>
</feature>
<dbReference type="GO" id="GO:0006427">
    <property type="term" value="P:histidyl-tRNA aminoacylation"/>
    <property type="evidence" value="ECO:0007669"/>
    <property type="project" value="UniProtKB-UniRule"/>
</dbReference>
<protein>
    <recommendedName>
        <fullName evidence="9">Histidine--tRNA ligase</fullName>
        <ecNumber evidence="9">6.1.1.21</ecNumber>
    </recommendedName>
    <alternativeName>
        <fullName evidence="9">Histidyl-tRNA synthetase</fullName>
        <shortName evidence="9">HisRS</shortName>
    </alternativeName>
</protein>
<dbReference type="PROSITE" id="PS50862">
    <property type="entry name" value="AA_TRNA_LIGASE_II"/>
    <property type="match status" value="1"/>
</dbReference>
<dbReference type="InterPro" id="IPR036621">
    <property type="entry name" value="Anticodon-bd_dom_sf"/>
</dbReference>
<evidence type="ECO:0000256" key="10">
    <source>
        <dbReference type="PIRSR" id="PIRSR001549-1"/>
    </source>
</evidence>
<feature type="binding site" evidence="10">
    <location>
        <begin position="273"/>
        <end position="274"/>
    </location>
    <ligand>
        <name>L-histidine</name>
        <dbReference type="ChEBI" id="CHEBI:57595"/>
    </ligand>
</feature>
<dbReference type="RefSeq" id="WP_014801529.1">
    <property type="nucleotide sequence ID" value="NC_018020.1"/>
</dbReference>
<dbReference type="HOGENOM" id="CLU_025113_3_1_12"/>